<dbReference type="Proteomes" id="UP000239757">
    <property type="component" value="Unassembled WGS sequence"/>
</dbReference>
<evidence type="ECO:0000313" key="1">
    <source>
        <dbReference type="EMBL" id="PPS19720.1"/>
    </source>
</evidence>
<organism evidence="1 2">
    <name type="scientific">Gossypium barbadense</name>
    <name type="common">Sea Island cotton</name>
    <name type="synonym">Hibiscus barbadensis</name>
    <dbReference type="NCBI Taxonomy" id="3634"/>
    <lineage>
        <taxon>Eukaryota</taxon>
        <taxon>Viridiplantae</taxon>
        <taxon>Streptophyta</taxon>
        <taxon>Embryophyta</taxon>
        <taxon>Tracheophyta</taxon>
        <taxon>Spermatophyta</taxon>
        <taxon>Magnoliopsida</taxon>
        <taxon>eudicotyledons</taxon>
        <taxon>Gunneridae</taxon>
        <taxon>Pentapetalae</taxon>
        <taxon>rosids</taxon>
        <taxon>malvids</taxon>
        <taxon>Malvales</taxon>
        <taxon>Malvaceae</taxon>
        <taxon>Malvoideae</taxon>
        <taxon>Gossypium</taxon>
    </lineage>
</organism>
<dbReference type="EMBL" id="KZ662741">
    <property type="protein sequence ID" value="PPS19720.1"/>
    <property type="molecule type" value="Genomic_DNA"/>
</dbReference>
<protein>
    <submittedName>
        <fullName evidence="1">Uncharacterized protein</fullName>
    </submittedName>
</protein>
<name>A0A2P5YVT8_GOSBA</name>
<sequence>MCKPNLEPNPPLEVKSPIDSRHLIRWSMREMCEPDLESNPPHEVKHPIASRHLERWSTREMCEPQDGSPYRYDNLARCGNTKSASIGYLMAFNGHVNIVVSF</sequence>
<evidence type="ECO:0000313" key="2">
    <source>
        <dbReference type="Proteomes" id="UP000239757"/>
    </source>
</evidence>
<gene>
    <name evidence="1" type="ORF">GOBAR_AA00847</name>
</gene>
<accession>A0A2P5YVT8</accession>
<dbReference type="AlphaFoldDB" id="A0A2P5YVT8"/>
<proteinExistence type="predicted"/>
<reference evidence="1 2" key="1">
    <citation type="submission" date="2015-01" db="EMBL/GenBank/DDBJ databases">
        <title>Genome of allotetraploid Gossypium barbadense reveals genomic plasticity and fiber elongation in cotton evolution.</title>
        <authorList>
            <person name="Chen X."/>
            <person name="Liu X."/>
            <person name="Zhao B."/>
            <person name="Zheng H."/>
            <person name="Hu Y."/>
            <person name="Lu G."/>
            <person name="Yang C."/>
            <person name="Chen J."/>
            <person name="Shan C."/>
            <person name="Zhang L."/>
            <person name="Zhou Y."/>
            <person name="Wang L."/>
            <person name="Guo W."/>
            <person name="Bai Y."/>
            <person name="Ruan J."/>
            <person name="Shangguan X."/>
            <person name="Mao Y."/>
            <person name="Jiang J."/>
            <person name="Zhu Y."/>
            <person name="Lei J."/>
            <person name="Kang H."/>
            <person name="Chen S."/>
            <person name="He X."/>
            <person name="Wang R."/>
            <person name="Wang Y."/>
            <person name="Chen J."/>
            <person name="Wang L."/>
            <person name="Yu S."/>
            <person name="Wang B."/>
            <person name="Wei J."/>
            <person name="Song S."/>
            <person name="Lu X."/>
            <person name="Gao Z."/>
            <person name="Gu W."/>
            <person name="Deng X."/>
            <person name="Ma D."/>
            <person name="Wang S."/>
            <person name="Liang W."/>
            <person name="Fang L."/>
            <person name="Cai C."/>
            <person name="Zhu X."/>
            <person name="Zhou B."/>
            <person name="Zhang Y."/>
            <person name="Chen Z."/>
            <person name="Xu S."/>
            <person name="Zhu R."/>
            <person name="Wang S."/>
            <person name="Zhang T."/>
            <person name="Zhao G."/>
        </authorList>
    </citation>
    <scope>NUCLEOTIDE SEQUENCE [LARGE SCALE GENOMIC DNA]</scope>
    <source>
        <strain evidence="2">cv. Xinhai21</strain>
        <tissue evidence="1">Leaf</tissue>
    </source>
</reference>